<accession>A0A502HWY8</accession>
<gene>
    <name evidence="2" type="ORF">EAH78_10570</name>
</gene>
<evidence type="ECO:0000256" key="1">
    <source>
        <dbReference type="SAM" id="MobiDB-lite"/>
    </source>
</evidence>
<dbReference type="Proteomes" id="UP000317933">
    <property type="component" value="Unassembled WGS sequence"/>
</dbReference>
<dbReference type="EMBL" id="RCZE01000004">
    <property type="protein sequence ID" value="TPG79091.1"/>
    <property type="molecule type" value="Genomic_DNA"/>
</dbReference>
<dbReference type="AlphaFoldDB" id="A0A502HWY8"/>
<protein>
    <submittedName>
        <fullName evidence="2">Uncharacterized protein</fullName>
    </submittedName>
</protein>
<evidence type="ECO:0000313" key="3">
    <source>
        <dbReference type="Proteomes" id="UP000317933"/>
    </source>
</evidence>
<feature type="region of interest" description="Disordered" evidence="1">
    <location>
        <begin position="1"/>
        <end position="44"/>
    </location>
</feature>
<evidence type="ECO:0000313" key="2">
    <source>
        <dbReference type="EMBL" id="TPG79091.1"/>
    </source>
</evidence>
<proteinExistence type="predicted"/>
<feature type="compositionally biased region" description="Polar residues" evidence="1">
    <location>
        <begin position="26"/>
        <end position="38"/>
    </location>
</feature>
<sequence>MARGLVGTPHRPVGLRSGPQRPFRQTELSGFATASQPNGGKPPRHRVLARLKVVLSEQHYPLPGPFFIFTVVSSIARSS</sequence>
<organism evidence="2 3">
    <name type="scientific">Pseudomonas arsenicoxydans</name>
    <dbReference type="NCBI Taxonomy" id="702115"/>
    <lineage>
        <taxon>Bacteria</taxon>
        <taxon>Pseudomonadati</taxon>
        <taxon>Pseudomonadota</taxon>
        <taxon>Gammaproteobacteria</taxon>
        <taxon>Pseudomonadales</taxon>
        <taxon>Pseudomonadaceae</taxon>
        <taxon>Pseudomonas</taxon>
    </lineage>
</organism>
<reference evidence="2 3" key="1">
    <citation type="journal article" date="2019" name="Environ. Microbiol.">
        <title>Species interactions and distinct microbial communities in high Arctic permafrost affected cryosols are associated with the CH4 and CO2 gas fluxes.</title>
        <authorList>
            <person name="Altshuler I."/>
            <person name="Hamel J."/>
            <person name="Turney S."/>
            <person name="Magnuson E."/>
            <person name="Levesque R."/>
            <person name="Greer C."/>
            <person name="Whyte L.G."/>
        </authorList>
    </citation>
    <scope>NUCLEOTIDE SEQUENCE [LARGE SCALE GENOMIC DNA]</scope>
    <source>
        <strain evidence="2 3">E3</strain>
    </source>
</reference>
<comment type="caution">
    <text evidence="2">The sequence shown here is derived from an EMBL/GenBank/DDBJ whole genome shotgun (WGS) entry which is preliminary data.</text>
</comment>
<name>A0A502HWY8_9PSED</name>